<dbReference type="PANTHER" id="PTHR30136">
    <property type="entry name" value="HELIX-TURN-HELIX TRANSCRIPTIONAL REGULATOR, ICLR FAMILY"/>
    <property type="match status" value="1"/>
</dbReference>
<dbReference type="InterPro" id="IPR036388">
    <property type="entry name" value="WH-like_DNA-bd_sf"/>
</dbReference>
<dbReference type="PROSITE" id="PS51077">
    <property type="entry name" value="HTH_ICLR"/>
    <property type="match status" value="1"/>
</dbReference>
<dbReference type="GO" id="GO:0045892">
    <property type="term" value="P:negative regulation of DNA-templated transcription"/>
    <property type="evidence" value="ECO:0007669"/>
    <property type="project" value="TreeGrafter"/>
</dbReference>
<keyword evidence="7" id="KW-1185">Reference proteome</keyword>
<dbReference type="KEGG" id="msf:IT882_03340"/>
<proteinExistence type="predicted"/>
<dbReference type="SUPFAM" id="SSF46785">
    <property type="entry name" value="Winged helix' DNA-binding domain"/>
    <property type="match status" value="1"/>
</dbReference>
<feature type="domain" description="IclR-ED" evidence="5">
    <location>
        <begin position="70"/>
        <end position="249"/>
    </location>
</feature>
<dbReference type="InterPro" id="IPR014757">
    <property type="entry name" value="Tscrpt_reg_IclR_C"/>
</dbReference>
<protein>
    <submittedName>
        <fullName evidence="6">IclR family transcriptional regulator</fullName>
    </submittedName>
</protein>
<dbReference type="Gene3D" id="3.30.450.40">
    <property type="match status" value="1"/>
</dbReference>
<dbReference type="InterPro" id="IPR036390">
    <property type="entry name" value="WH_DNA-bd_sf"/>
</dbReference>
<keyword evidence="2" id="KW-0238">DNA-binding</keyword>
<dbReference type="InterPro" id="IPR050707">
    <property type="entry name" value="HTH_MetabolicPath_Reg"/>
</dbReference>
<dbReference type="Pfam" id="PF01614">
    <property type="entry name" value="IclR_C"/>
    <property type="match status" value="1"/>
</dbReference>
<evidence type="ECO:0000256" key="3">
    <source>
        <dbReference type="ARBA" id="ARBA00023163"/>
    </source>
</evidence>
<dbReference type="SUPFAM" id="SSF55781">
    <property type="entry name" value="GAF domain-like"/>
    <property type="match status" value="1"/>
</dbReference>
<dbReference type="PROSITE" id="PS51078">
    <property type="entry name" value="ICLR_ED"/>
    <property type="match status" value="1"/>
</dbReference>
<dbReference type="GO" id="GO:0003700">
    <property type="term" value="F:DNA-binding transcription factor activity"/>
    <property type="evidence" value="ECO:0007669"/>
    <property type="project" value="TreeGrafter"/>
</dbReference>
<feature type="domain" description="HTH iclR-type" evidence="4">
    <location>
        <begin position="8"/>
        <end position="69"/>
    </location>
</feature>
<evidence type="ECO:0000259" key="4">
    <source>
        <dbReference type="PROSITE" id="PS51077"/>
    </source>
</evidence>
<evidence type="ECO:0000313" key="7">
    <source>
        <dbReference type="Proteomes" id="UP000594480"/>
    </source>
</evidence>
<dbReference type="SMART" id="SM00346">
    <property type="entry name" value="HTH_ICLR"/>
    <property type="match status" value="1"/>
</dbReference>
<dbReference type="Gene3D" id="1.10.10.10">
    <property type="entry name" value="Winged helix-like DNA-binding domain superfamily/Winged helix DNA-binding domain"/>
    <property type="match status" value="1"/>
</dbReference>
<reference evidence="6 7" key="1">
    <citation type="submission" date="2020-11" db="EMBL/GenBank/DDBJ databases">
        <title>Amino acid is mineralized and recycled by bacteria in oceanic microbiome.</title>
        <authorList>
            <person name="Zheng L.Y."/>
        </authorList>
    </citation>
    <scope>NUCLEOTIDE SEQUENCE [LARGE SCALE GENOMIC DNA]</scope>
    <source>
        <strain evidence="6 7">A32-1</strain>
    </source>
</reference>
<dbReference type="Proteomes" id="UP000594480">
    <property type="component" value="Chromosome"/>
</dbReference>
<dbReference type="InterPro" id="IPR029016">
    <property type="entry name" value="GAF-like_dom_sf"/>
</dbReference>
<gene>
    <name evidence="6" type="ORF">IT882_03340</name>
</gene>
<organism evidence="6 7">
    <name type="scientific">Microbacterium schleiferi</name>
    <dbReference type="NCBI Taxonomy" id="69362"/>
    <lineage>
        <taxon>Bacteria</taxon>
        <taxon>Bacillati</taxon>
        <taxon>Actinomycetota</taxon>
        <taxon>Actinomycetes</taxon>
        <taxon>Micrococcales</taxon>
        <taxon>Microbacteriaceae</taxon>
        <taxon>Microbacterium</taxon>
    </lineage>
</organism>
<dbReference type="AlphaFoldDB" id="A0A7S8MZD3"/>
<dbReference type="PANTHER" id="PTHR30136:SF24">
    <property type="entry name" value="HTH-TYPE TRANSCRIPTIONAL REPRESSOR ALLR"/>
    <property type="match status" value="1"/>
</dbReference>
<name>A0A7S8MZD3_9MICO</name>
<keyword evidence="3" id="KW-0804">Transcription</keyword>
<dbReference type="EMBL" id="CP064760">
    <property type="protein sequence ID" value="QPE05145.1"/>
    <property type="molecule type" value="Genomic_DNA"/>
</dbReference>
<sequence length="297" mass="31662">MARGSAGESVLHKHLRILDAFEARRPFLTLTEIADAAGLSVSTAHRLVGELEREGLLERLPDRSYRLGVRLWEFASRTPGAIGLRELAKPWLAAVHSRVRQHTQLGVLAGCDVLFVERMSTRDAVVNATLIGGRIPLPVSSSGLVLLAHAAPGLVEDVVAAGWPAYTASTPRDEADLRELLRRARGDGYICAEGFIHEESRGIAVPVVGPHGVVYAGLGVVVPNDGAPIQGIVELLSVAARQITEALRDAYLPDAGATGRDAPHGIDPLVSTSLRSLAYLETHPEPGRRPSPPRGVA</sequence>
<evidence type="ECO:0000256" key="2">
    <source>
        <dbReference type="ARBA" id="ARBA00023125"/>
    </source>
</evidence>
<evidence type="ECO:0000259" key="5">
    <source>
        <dbReference type="PROSITE" id="PS51078"/>
    </source>
</evidence>
<dbReference type="GO" id="GO:0003677">
    <property type="term" value="F:DNA binding"/>
    <property type="evidence" value="ECO:0007669"/>
    <property type="project" value="UniProtKB-KW"/>
</dbReference>
<evidence type="ECO:0000256" key="1">
    <source>
        <dbReference type="ARBA" id="ARBA00023015"/>
    </source>
</evidence>
<dbReference type="RefSeq" id="WP_195693164.1">
    <property type="nucleotide sequence ID" value="NZ_CP064760.1"/>
</dbReference>
<dbReference type="InterPro" id="IPR005471">
    <property type="entry name" value="Tscrpt_reg_IclR_N"/>
</dbReference>
<dbReference type="Pfam" id="PF09339">
    <property type="entry name" value="HTH_IclR"/>
    <property type="match status" value="1"/>
</dbReference>
<keyword evidence="1" id="KW-0805">Transcription regulation</keyword>
<evidence type="ECO:0000313" key="6">
    <source>
        <dbReference type="EMBL" id="QPE05145.1"/>
    </source>
</evidence>
<accession>A0A7S8MZD3</accession>